<proteinExistence type="predicted"/>
<dbReference type="SUPFAM" id="SSF48403">
    <property type="entry name" value="Ankyrin repeat"/>
    <property type="match status" value="1"/>
</dbReference>
<feature type="repeat" description="ANK" evidence="3">
    <location>
        <begin position="809"/>
        <end position="841"/>
    </location>
</feature>
<evidence type="ECO:0000259" key="5">
    <source>
        <dbReference type="Pfam" id="PF24883"/>
    </source>
</evidence>
<name>A0A9P8HW80_9PEZI</name>
<dbReference type="Pfam" id="PF22939">
    <property type="entry name" value="WHD_GPIID"/>
    <property type="match status" value="1"/>
</dbReference>
<evidence type="ECO:0000256" key="2">
    <source>
        <dbReference type="ARBA" id="ARBA00023043"/>
    </source>
</evidence>
<dbReference type="GO" id="GO:0004842">
    <property type="term" value="F:ubiquitin-protein transferase activity"/>
    <property type="evidence" value="ECO:0007669"/>
    <property type="project" value="TreeGrafter"/>
</dbReference>
<dbReference type="InterPro" id="IPR056884">
    <property type="entry name" value="NPHP3-like_N"/>
</dbReference>
<evidence type="ECO:0000256" key="3">
    <source>
        <dbReference type="PROSITE-ProRule" id="PRU00023"/>
    </source>
</evidence>
<feature type="repeat" description="ANK" evidence="3">
    <location>
        <begin position="637"/>
        <end position="669"/>
    </location>
</feature>
<dbReference type="InterPro" id="IPR036770">
    <property type="entry name" value="Ankyrin_rpt-contain_sf"/>
</dbReference>
<feature type="repeat" description="ANK" evidence="3">
    <location>
        <begin position="743"/>
        <end position="775"/>
    </location>
</feature>
<keyword evidence="7" id="KW-1185">Reference proteome</keyword>
<dbReference type="InterPro" id="IPR027417">
    <property type="entry name" value="P-loop_NTPase"/>
</dbReference>
<dbReference type="Proteomes" id="UP000698800">
    <property type="component" value="Unassembled WGS sequence"/>
</dbReference>
<evidence type="ECO:0000313" key="7">
    <source>
        <dbReference type="Proteomes" id="UP000698800"/>
    </source>
</evidence>
<dbReference type="InterPro" id="IPR054471">
    <property type="entry name" value="GPIID_WHD"/>
</dbReference>
<gene>
    <name evidence="6" type="ORF">FGG08_006490</name>
</gene>
<organism evidence="6 7">
    <name type="scientific">Glutinoglossum americanum</name>
    <dbReference type="NCBI Taxonomy" id="1670608"/>
    <lineage>
        <taxon>Eukaryota</taxon>
        <taxon>Fungi</taxon>
        <taxon>Dikarya</taxon>
        <taxon>Ascomycota</taxon>
        <taxon>Pezizomycotina</taxon>
        <taxon>Geoglossomycetes</taxon>
        <taxon>Geoglossales</taxon>
        <taxon>Geoglossaceae</taxon>
        <taxon>Glutinoglossum</taxon>
    </lineage>
</organism>
<dbReference type="PROSITE" id="PS50297">
    <property type="entry name" value="ANK_REP_REGION"/>
    <property type="match status" value="10"/>
</dbReference>
<feature type="repeat" description="ANK" evidence="3">
    <location>
        <begin position="505"/>
        <end position="537"/>
    </location>
</feature>
<sequence>MPTNMGFLKALDYGFLRKKLSIVVNELLANSRDGYCLAYFYCSRNAAEPERSNPEDIIRSIVRQISSPPPGESVLGPVTEKYEERKRKSFANGPLSLEESVEVIIELTSYYLRTTIVIDALDECDRNTRHRMLKALDSILQKSSGLVKIFVSSRDDQDIVLRLESSPNMYIKASDNAPDIRQYVQNEVRQAIYDKRLLGGDISEQLRGDIIRTLTEQAQGMFLWVSLQLQNLCSNRIKLERDLREELGSLPQGLMSIYSEIFKEISNLGPSSRTIAERSLKWILCSQRRLSVSEFLAAISTDSEGTLTEVRKENVLRICCNLIVLDLELDIFRFAHLSVREFLEGQEEYTSTAANALAAERCLTVCLGNISAPAAVIAVNTTFRNYAVMHWPIHCQMSEDRRSKDKLGDLFHDLLKRQLGETSPFAEWARSAEAALPSHAGSDDDIQRRIRSTISSPPDPVFAACVWGFSEIIQDLLRLKSKGRFQSIRSLLGSKLKVLKETNLKGETYLHCASTYGHCKIAQLLVEKGADVNARDSDGWTALHREAIAGHEAGLRLLVEKGADVDARDSDGWTALHGAASNGHEVAVRLLVEKGADVNARDGDGDTVLHRAAGNGHEAVVRLLVEKGADVNAKDRYGWTALHRAAGDRHEAVVQLLVEKGADVNAKDRHGNTALYRAAGNGHETVVRLLVEKGADVNAKNRYGDTALHNAAHHGYETVRHGREAVVRLLVEKRADVNAKNDNGWTALHGAAINGHEVAVRLLVEKGADVNARDGDGDTVLHRAAGNGHEAVVRLLVEKGADVNARDGDGDTVLHRAAGKGHEAVVRLLVEKGADVSAKDRCGDTALHRAAGNGYKAVTQLLAPHGTKRLVNRPLANRPRTPCPPP</sequence>
<accession>A0A9P8HW80</accession>
<dbReference type="Pfam" id="PF12796">
    <property type="entry name" value="Ank_2"/>
    <property type="match status" value="2"/>
</dbReference>
<protein>
    <recommendedName>
        <fullName evidence="8">Ankyrin repeat domain-containing protein 50</fullName>
    </recommendedName>
</protein>
<feature type="repeat" description="ANK" evidence="3">
    <location>
        <begin position="571"/>
        <end position="603"/>
    </location>
</feature>
<dbReference type="Pfam" id="PF13857">
    <property type="entry name" value="Ank_5"/>
    <property type="match status" value="1"/>
</dbReference>
<dbReference type="PRINTS" id="PR01415">
    <property type="entry name" value="ANKYRIN"/>
</dbReference>
<feature type="domain" description="Nephrocystin 3-like N-terminal" evidence="5">
    <location>
        <begin position="21"/>
        <end position="154"/>
    </location>
</feature>
<dbReference type="AlphaFoldDB" id="A0A9P8HW80"/>
<feature type="repeat" description="ANK" evidence="3">
    <location>
        <begin position="776"/>
        <end position="808"/>
    </location>
</feature>
<evidence type="ECO:0000313" key="6">
    <source>
        <dbReference type="EMBL" id="KAH0536664.1"/>
    </source>
</evidence>
<feature type="repeat" description="ANK" evidence="3">
    <location>
        <begin position="538"/>
        <end position="570"/>
    </location>
</feature>
<dbReference type="InterPro" id="IPR002110">
    <property type="entry name" value="Ankyrin_rpt"/>
</dbReference>
<reference evidence="6" key="1">
    <citation type="submission" date="2021-03" db="EMBL/GenBank/DDBJ databases">
        <title>Comparative genomics and phylogenomic investigation of the class Geoglossomycetes provide insights into ecological specialization and systematics.</title>
        <authorList>
            <person name="Melie T."/>
            <person name="Pirro S."/>
            <person name="Miller A.N."/>
            <person name="Quandt A."/>
        </authorList>
    </citation>
    <scope>NUCLEOTIDE SEQUENCE</scope>
    <source>
        <strain evidence="6">GBOQ0MN5Z8</strain>
    </source>
</reference>
<feature type="domain" description="GPI inositol-deacylase winged helix" evidence="4">
    <location>
        <begin position="271"/>
        <end position="345"/>
    </location>
</feature>
<evidence type="ECO:0000259" key="4">
    <source>
        <dbReference type="Pfam" id="PF22939"/>
    </source>
</evidence>
<evidence type="ECO:0000256" key="1">
    <source>
        <dbReference type="ARBA" id="ARBA00022737"/>
    </source>
</evidence>
<feature type="repeat" description="ANK" evidence="3">
    <location>
        <begin position="604"/>
        <end position="636"/>
    </location>
</feature>
<dbReference type="PANTHER" id="PTHR24171:SF10">
    <property type="entry name" value="ANKYRIN REPEAT DOMAIN-CONTAINING PROTEIN 29-LIKE"/>
    <property type="match status" value="1"/>
</dbReference>
<dbReference type="Pfam" id="PF24883">
    <property type="entry name" value="NPHP3_N"/>
    <property type="match status" value="1"/>
</dbReference>
<dbReference type="PROSITE" id="PS50088">
    <property type="entry name" value="ANK_REPEAT"/>
    <property type="match status" value="10"/>
</dbReference>
<dbReference type="Gene3D" id="1.25.40.20">
    <property type="entry name" value="Ankyrin repeat-containing domain"/>
    <property type="match status" value="6"/>
</dbReference>
<dbReference type="SMART" id="SM00248">
    <property type="entry name" value="ANK"/>
    <property type="match status" value="11"/>
</dbReference>
<dbReference type="GO" id="GO:0085020">
    <property type="term" value="P:protein K6-linked ubiquitination"/>
    <property type="evidence" value="ECO:0007669"/>
    <property type="project" value="TreeGrafter"/>
</dbReference>
<dbReference type="Gene3D" id="3.40.50.300">
    <property type="entry name" value="P-loop containing nucleotide triphosphate hydrolases"/>
    <property type="match status" value="1"/>
</dbReference>
<keyword evidence="2 3" id="KW-0040">ANK repeat</keyword>
<feature type="repeat" description="ANK" evidence="3">
    <location>
        <begin position="703"/>
        <end position="742"/>
    </location>
</feature>
<keyword evidence="1" id="KW-0677">Repeat</keyword>
<evidence type="ECO:0008006" key="8">
    <source>
        <dbReference type="Google" id="ProtNLM"/>
    </source>
</evidence>
<dbReference type="Pfam" id="PF13637">
    <property type="entry name" value="Ank_4"/>
    <property type="match status" value="3"/>
</dbReference>
<dbReference type="EMBL" id="JAGHQL010000188">
    <property type="protein sequence ID" value="KAH0536664.1"/>
    <property type="molecule type" value="Genomic_DNA"/>
</dbReference>
<dbReference type="OrthoDB" id="7464126at2759"/>
<dbReference type="PANTHER" id="PTHR24171">
    <property type="entry name" value="ANKYRIN REPEAT DOMAIN-CONTAINING PROTEIN 39-RELATED"/>
    <property type="match status" value="1"/>
</dbReference>
<comment type="caution">
    <text evidence="6">The sequence shown here is derived from an EMBL/GenBank/DDBJ whole genome shotgun (WGS) entry which is preliminary data.</text>
</comment>
<feature type="repeat" description="ANK" evidence="3">
    <location>
        <begin position="670"/>
        <end position="702"/>
    </location>
</feature>